<dbReference type="AlphaFoldDB" id="X1LLK7"/>
<protein>
    <submittedName>
        <fullName evidence="2">Uncharacterized protein</fullName>
    </submittedName>
</protein>
<keyword evidence="1" id="KW-0472">Membrane</keyword>
<dbReference type="EMBL" id="BARV01021093">
    <property type="protein sequence ID" value="GAI19948.1"/>
    <property type="molecule type" value="Genomic_DNA"/>
</dbReference>
<comment type="caution">
    <text evidence="2">The sequence shown here is derived from an EMBL/GenBank/DDBJ whole genome shotgun (WGS) entry which is preliminary data.</text>
</comment>
<evidence type="ECO:0000256" key="1">
    <source>
        <dbReference type="SAM" id="Phobius"/>
    </source>
</evidence>
<evidence type="ECO:0000313" key="2">
    <source>
        <dbReference type="EMBL" id="GAI19948.1"/>
    </source>
</evidence>
<feature type="non-terminal residue" evidence="2">
    <location>
        <position position="44"/>
    </location>
</feature>
<proteinExistence type="predicted"/>
<keyword evidence="1" id="KW-1133">Transmembrane helix</keyword>
<name>X1LLK7_9ZZZZ</name>
<feature type="transmembrane region" description="Helical" evidence="1">
    <location>
        <begin position="6"/>
        <end position="29"/>
    </location>
</feature>
<keyword evidence="1" id="KW-0812">Transmembrane</keyword>
<organism evidence="2">
    <name type="scientific">marine sediment metagenome</name>
    <dbReference type="NCBI Taxonomy" id="412755"/>
    <lineage>
        <taxon>unclassified sequences</taxon>
        <taxon>metagenomes</taxon>
        <taxon>ecological metagenomes</taxon>
    </lineage>
</organism>
<reference evidence="2" key="1">
    <citation type="journal article" date="2014" name="Front. Microbiol.">
        <title>High frequency of phylogenetically diverse reductive dehalogenase-homologous genes in deep subseafloor sedimentary metagenomes.</title>
        <authorList>
            <person name="Kawai M."/>
            <person name="Futagami T."/>
            <person name="Toyoda A."/>
            <person name="Takaki Y."/>
            <person name="Nishi S."/>
            <person name="Hori S."/>
            <person name="Arai W."/>
            <person name="Tsubouchi T."/>
            <person name="Morono Y."/>
            <person name="Uchiyama I."/>
            <person name="Ito T."/>
            <person name="Fujiyama A."/>
            <person name="Inagaki F."/>
            <person name="Takami H."/>
        </authorList>
    </citation>
    <scope>NUCLEOTIDE SEQUENCE</scope>
    <source>
        <strain evidence="2">Expedition CK06-06</strain>
    </source>
</reference>
<accession>X1LLK7</accession>
<sequence>MDTTSLVIWLMGVVLIGIGLPLFYVARYLSAPEDKKKLKARDLK</sequence>
<gene>
    <name evidence="2" type="ORF">S06H3_35032</name>
</gene>